<keyword evidence="4" id="KW-0479">Metal-binding</keyword>
<dbReference type="Pfam" id="PF21105">
    <property type="entry name" value="DyP_N"/>
    <property type="match status" value="1"/>
</dbReference>
<dbReference type="InterPro" id="IPR049509">
    <property type="entry name" value="DyP_N"/>
</dbReference>
<evidence type="ECO:0000256" key="2">
    <source>
        <dbReference type="ARBA" id="ARBA00022559"/>
    </source>
</evidence>
<evidence type="ECO:0000256" key="4">
    <source>
        <dbReference type="ARBA" id="ARBA00022723"/>
    </source>
</evidence>
<organism evidence="10 11">
    <name type="scientific">Streptomyces cathayae</name>
    <dbReference type="NCBI Taxonomy" id="3031124"/>
    <lineage>
        <taxon>Bacteria</taxon>
        <taxon>Bacillati</taxon>
        <taxon>Actinomycetota</taxon>
        <taxon>Actinomycetes</taxon>
        <taxon>Kitasatosporales</taxon>
        <taxon>Streptomycetaceae</taxon>
        <taxon>Streptomyces</taxon>
    </lineage>
</organism>
<evidence type="ECO:0000256" key="6">
    <source>
        <dbReference type="ARBA" id="ARBA00023004"/>
    </source>
</evidence>
<evidence type="ECO:0000256" key="3">
    <source>
        <dbReference type="ARBA" id="ARBA00022617"/>
    </source>
</evidence>
<evidence type="ECO:0000313" key="10">
    <source>
        <dbReference type="EMBL" id="WGD39067.1"/>
    </source>
</evidence>
<keyword evidence="5" id="KW-0560">Oxidoreductase</keyword>
<evidence type="ECO:0000256" key="5">
    <source>
        <dbReference type="ARBA" id="ARBA00023002"/>
    </source>
</evidence>
<dbReference type="SUPFAM" id="SSF54909">
    <property type="entry name" value="Dimeric alpha+beta barrel"/>
    <property type="match status" value="1"/>
</dbReference>
<keyword evidence="6" id="KW-0408">Iron</keyword>
<keyword evidence="11" id="KW-1185">Reference proteome</keyword>
<evidence type="ECO:0000259" key="9">
    <source>
        <dbReference type="Pfam" id="PF21105"/>
    </source>
</evidence>
<dbReference type="PROSITE" id="PS51404">
    <property type="entry name" value="DYP_PEROXIDASE"/>
    <property type="match status" value="1"/>
</dbReference>
<accession>A0ABY8JYF8</accession>
<dbReference type="InterPro" id="IPR011008">
    <property type="entry name" value="Dimeric_a/b-barrel"/>
</dbReference>
<keyword evidence="2" id="KW-0575">Peroxidase</keyword>
<dbReference type="InterPro" id="IPR006314">
    <property type="entry name" value="Dyp_peroxidase"/>
</dbReference>
<dbReference type="EMBL" id="CP121682">
    <property type="protein sequence ID" value="WGD39067.1"/>
    <property type="molecule type" value="Genomic_DNA"/>
</dbReference>
<dbReference type="Proteomes" id="UP001216440">
    <property type="component" value="Chromosome"/>
</dbReference>
<reference evidence="10 11" key="1">
    <citation type="submission" date="2023-03" db="EMBL/GenBank/DDBJ databases">
        <authorList>
            <person name="Mo P."/>
        </authorList>
    </citation>
    <scope>NUCLEOTIDE SEQUENCE [LARGE SCALE GENOMIC DNA]</scope>
    <source>
        <strain evidence="10 11">HUAS 5</strain>
    </source>
</reference>
<gene>
    <name evidence="10" type="ORF">PYS65_02170</name>
</gene>
<comment type="similarity">
    <text evidence="7">Belongs to the DyP-type peroxidase family.</text>
</comment>
<proteinExistence type="inferred from homology"/>
<dbReference type="PANTHER" id="PTHR30521">
    <property type="entry name" value="DEFERROCHELATASE/PEROXIDASE"/>
    <property type="match status" value="1"/>
</dbReference>
<name>A0ABY8JYF8_9ACTN</name>
<evidence type="ECO:0000313" key="11">
    <source>
        <dbReference type="Proteomes" id="UP001216440"/>
    </source>
</evidence>
<keyword evidence="3" id="KW-0349">Heme</keyword>
<evidence type="ECO:0000256" key="8">
    <source>
        <dbReference type="SAM" id="MobiDB-lite"/>
    </source>
</evidence>
<evidence type="ECO:0000256" key="1">
    <source>
        <dbReference type="ARBA" id="ARBA00001970"/>
    </source>
</evidence>
<evidence type="ECO:0000256" key="7">
    <source>
        <dbReference type="ARBA" id="ARBA00025737"/>
    </source>
</evidence>
<dbReference type="PANTHER" id="PTHR30521:SF4">
    <property type="entry name" value="DEFERROCHELATASE"/>
    <property type="match status" value="1"/>
</dbReference>
<comment type="cofactor">
    <cofactor evidence="1">
        <name>heme b</name>
        <dbReference type="ChEBI" id="CHEBI:60344"/>
    </cofactor>
</comment>
<sequence>MPVELNDTVPLSWKNATGDNETMLQNLQPNILKGHVRDRLHILLLQFAEGPEGTAAARAFLAGLVPLMKSAKTALEEVDAFNQHGTQGTPYVGVGLTNAGYGRLGLTGAVPSDQVFQRGMRHPDSLSNLSDPDPVQWEPGYQQTIHAVVLVGDADSSPAGARLAEVEALLTDSITVLARETGQTLHDAAGRAIEHFGYVDGRSLPLFLAEDLQAERDTMDGTSVWDPFLPLGRVLVADTAAPDPTTDFGSYFVLRKLEQNVRAFKAAEEELADALKLDNNDRERAGAMLVGRFRDGTPLTLQAEAGADKPVMNDFTYASDHAAHKCPFQAHIRKTNPRGSGGFEPPEGERLHLLARRGQTYGERAEGDLPESGVGLLFMAFNSELGQQFEFVQRLWANNAGFPQHGTAPQPGLDPVIGQGSRLPQTWPQAWGDDESQEVPAPEQAVTMKGGEYFFMPSLPFLRSL</sequence>
<dbReference type="RefSeq" id="WP_279331993.1">
    <property type="nucleotide sequence ID" value="NZ_CP121682.1"/>
</dbReference>
<feature type="region of interest" description="Disordered" evidence="8">
    <location>
        <begin position="403"/>
        <end position="426"/>
    </location>
</feature>
<feature type="domain" description="DyP dimeric alpha+beta barrel" evidence="9">
    <location>
        <begin position="61"/>
        <end position="183"/>
    </location>
</feature>
<protein>
    <recommendedName>
        <fullName evidence="9">DyP dimeric alpha+beta barrel domain-containing protein</fullName>
    </recommendedName>
</protein>